<evidence type="ECO:0000313" key="2">
    <source>
        <dbReference type="Proteomes" id="UP000276133"/>
    </source>
</evidence>
<dbReference type="SUPFAM" id="SSF54001">
    <property type="entry name" value="Cysteine proteinases"/>
    <property type="match status" value="1"/>
</dbReference>
<dbReference type="AlphaFoldDB" id="A0A3M7QP61"/>
<dbReference type="Proteomes" id="UP000276133">
    <property type="component" value="Unassembled WGS sequence"/>
</dbReference>
<comment type="caution">
    <text evidence="1">The sequence shown here is derived from an EMBL/GenBank/DDBJ whole genome shotgun (WGS) entry which is preliminary data.</text>
</comment>
<gene>
    <name evidence="1" type="ORF">BpHYR1_017484</name>
</gene>
<name>A0A3M7QP61_BRAPC</name>
<proteinExistence type="predicted"/>
<organism evidence="1 2">
    <name type="scientific">Brachionus plicatilis</name>
    <name type="common">Marine rotifer</name>
    <name type="synonym">Brachionus muelleri</name>
    <dbReference type="NCBI Taxonomy" id="10195"/>
    <lineage>
        <taxon>Eukaryota</taxon>
        <taxon>Metazoa</taxon>
        <taxon>Spiralia</taxon>
        <taxon>Gnathifera</taxon>
        <taxon>Rotifera</taxon>
        <taxon>Eurotatoria</taxon>
        <taxon>Monogononta</taxon>
        <taxon>Pseudotrocha</taxon>
        <taxon>Ploima</taxon>
        <taxon>Brachionidae</taxon>
        <taxon>Brachionus</taxon>
    </lineage>
</organism>
<accession>A0A3M7QP61</accession>
<evidence type="ECO:0008006" key="3">
    <source>
        <dbReference type="Google" id="ProtNLM"/>
    </source>
</evidence>
<dbReference type="EMBL" id="REGN01005512">
    <property type="protein sequence ID" value="RNA13073.1"/>
    <property type="molecule type" value="Genomic_DNA"/>
</dbReference>
<protein>
    <recommendedName>
        <fullName evidence="3">Ubiquitin-like protease family profile domain-containing protein</fullName>
    </recommendedName>
</protein>
<dbReference type="Gene3D" id="3.40.395.10">
    <property type="entry name" value="Adenoviral Proteinase, Chain A"/>
    <property type="match status" value="1"/>
</dbReference>
<sequence length="110" mass="12990">MKKKYISILENIEIEQYDYVNENQIVVKKWFVYDSLNDSNNASVLKPILKYSYPERSVFTIQMVQVVEQDGGDDCGLLALAYAYDLSLKIDPYNLKYHHGFLLIYYNLYQ</sequence>
<dbReference type="InterPro" id="IPR038765">
    <property type="entry name" value="Papain-like_cys_pep_sf"/>
</dbReference>
<reference evidence="1 2" key="1">
    <citation type="journal article" date="2018" name="Sci. Rep.">
        <title>Genomic signatures of local adaptation to the degree of environmental predictability in rotifers.</title>
        <authorList>
            <person name="Franch-Gras L."/>
            <person name="Hahn C."/>
            <person name="Garcia-Roger E.M."/>
            <person name="Carmona M.J."/>
            <person name="Serra M."/>
            <person name="Gomez A."/>
        </authorList>
    </citation>
    <scope>NUCLEOTIDE SEQUENCE [LARGE SCALE GENOMIC DNA]</scope>
    <source>
        <strain evidence="1">HYR1</strain>
    </source>
</reference>
<evidence type="ECO:0000313" key="1">
    <source>
        <dbReference type="EMBL" id="RNA13073.1"/>
    </source>
</evidence>
<keyword evidence="2" id="KW-1185">Reference proteome</keyword>